<sequence>MSKIASYGIKYSSPYFIVGIKVKMDASTGRRQVSTFPRKGNNGLIKRMLTLNAENHLFLDLNRHFGYQCYDSNDDVKAEMLEWLAV</sequence>
<dbReference type="Proteomes" id="UP000887159">
    <property type="component" value="Unassembled WGS sequence"/>
</dbReference>
<dbReference type="EMBL" id="BMAU01021397">
    <property type="protein sequence ID" value="GFY31194.1"/>
    <property type="molecule type" value="Genomic_DNA"/>
</dbReference>
<protein>
    <submittedName>
        <fullName evidence="1">Uncharacterized protein</fullName>
    </submittedName>
</protein>
<organism evidence="1 2">
    <name type="scientific">Trichonephila clavipes</name>
    <name type="common">Golden silk orbweaver</name>
    <name type="synonym">Nephila clavipes</name>
    <dbReference type="NCBI Taxonomy" id="2585209"/>
    <lineage>
        <taxon>Eukaryota</taxon>
        <taxon>Metazoa</taxon>
        <taxon>Ecdysozoa</taxon>
        <taxon>Arthropoda</taxon>
        <taxon>Chelicerata</taxon>
        <taxon>Arachnida</taxon>
        <taxon>Araneae</taxon>
        <taxon>Araneomorphae</taxon>
        <taxon>Entelegynae</taxon>
        <taxon>Araneoidea</taxon>
        <taxon>Nephilidae</taxon>
        <taxon>Trichonephila</taxon>
    </lineage>
</organism>
<evidence type="ECO:0000313" key="2">
    <source>
        <dbReference type="Proteomes" id="UP000887159"/>
    </source>
</evidence>
<evidence type="ECO:0000313" key="1">
    <source>
        <dbReference type="EMBL" id="GFY31194.1"/>
    </source>
</evidence>
<proteinExistence type="predicted"/>
<comment type="caution">
    <text evidence="1">The sequence shown here is derived from an EMBL/GenBank/DDBJ whole genome shotgun (WGS) entry which is preliminary data.</text>
</comment>
<reference evidence="1" key="1">
    <citation type="submission" date="2020-08" db="EMBL/GenBank/DDBJ databases">
        <title>Multicomponent nature underlies the extraordinary mechanical properties of spider dragline silk.</title>
        <authorList>
            <person name="Kono N."/>
            <person name="Nakamura H."/>
            <person name="Mori M."/>
            <person name="Yoshida Y."/>
            <person name="Ohtoshi R."/>
            <person name="Malay A.D."/>
            <person name="Moran D.A.P."/>
            <person name="Tomita M."/>
            <person name="Numata K."/>
            <person name="Arakawa K."/>
        </authorList>
    </citation>
    <scope>NUCLEOTIDE SEQUENCE</scope>
</reference>
<gene>
    <name evidence="1" type="ORF">TNCV_751571</name>
</gene>
<keyword evidence="2" id="KW-1185">Reference proteome</keyword>
<dbReference type="AlphaFoldDB" id="A0A8X6WAG9"/>
<accession>A0A8X6WAG9</accession>
<name>A0A8X6WAG9_TRICX</name>